<dbReference type="Pfam" id="PF13181">
    <property type="entry name" value="TPR_8"/>
    <property type="match status" value="1"/>
</dbReference>
<keyword evidence="6" id="KW-1133">Transmembrane helix</keyword>
<dbReference type="PANTHER" id="PTHR46208">
    <property type="entry name" value="MITOCHONDRIAL IMPORT RECEPTOR SUBUNIT TOM70"/>
    <property type="match status" value="1"/>
</dbReference>
<dbReference type="SMART" id="SM00028">
    <property type="entry name" value="TPR"/>
    <property type="match status" value="3"/>
</dbReference>
<keyword evidence="7" id="KW-0496">Mitochondrion</keyword>
<feature type="repeat" description="TPR" evidence="10">
    <location>
        <begin position="130"/>
        <end position="163"/>
    </location>
</feature>
<dbReference type="GO" id="GO:0008320">
    <property type="term" value="F:protein transmembrane transporter activity"/>
    <property type="evidence" value="ECO:0007669"/>
    <property type="project" value="TreeGrafter"/>
</dbReference>
<dbReference type="SUPFAM" id="SSF48452">
    <property type="entry name" value="TPR-like"/>
    <property type="match status" value="1"/>
</dbReference>
<evidence type="ECO:0000256" key="1">
    <source>
        <dbReference type="ARBA" id="ARBA00004572"/>
    </source>
</evidence>
<keyword evidence="5 10" id="KW-0802">TPR repeat</keyword>
<organism evidence="11 12">
    <name type="scientific">Meganyctiphanes norvegica</name>
    <name type="common">Northern krill</name>
    <name type="synonym">Thysanopoda norvegica</name>
    <dbReference type="NCBI Taxonomy" id="48144"/>
    <lineage>
        <taxon>Eukaryota</taxon>
        <taxon>Metazoa</taxon>
        <taxon>Ecdysozoa</taxon>
        <taxon>Arthropoda</taxon>
        <taxon>Crustacea</taxon>
        <taxon>Multicrustacea</taxon>
        <taxon>Malacostraca</taxon>
        <taxon>Eumalacostraca</taxon>
        <taxon>Eucarida</taxon>
        <taxon>Euphausiacea</taxon>
        <taxon>Euphausiidae</taxon>
        <taxon>Meganyctiphanes</taxon>
    </lineage>
</organism>
<dbReference type="Proteomes" id="UP001497623">
    <property type="component" value="Unassembled WGS sequence"/>
</dbReference>
<dbReference type="GO" id="GO:0045039">
    <property type="term" value="P:protein insertion into mitochondrial inner membrane"/>
    <property type="evidence" value="ECO:0007669"/>
    <property type="project" value="TreeGrafter"/>
</dbReference>
<keyword evidence="2" id="KW-0812">Transmembrane</keyword>
<evidence type="ECO:0000256" key="8">
    <source>
        <dbReference type="ARBA" id="ARBA00023136"/>
    </source>
</evidence>
<protein>
    <submittedName>
        <fullName evidence="11">Uncharacterized protein</fullName>
    </submittedName>
</protein>
<dbReference type="InterPro" id="IPR019734">
    <property type="entry name" value="TPR_rpt"/>
</dbReference>
<evidence type="ECO:0000256" key="2">
    <source>
        <dbReference type="ARBA" id="ARBA00022692"/>
    </source>
</evidence>
<comment type="similarity">
    <text evidence="9">Belongs to the Tom70 family.</text>
</comment>
<dbReference type="EMBL" id="CAXKWB010004952">
    <property type="protein sequence ID" value="CAL4075885.1"/>
    <property type="molecule type" value="Genomic_DNA"/>
</dbReference>
<comment type="caution">
    <text evidence="11">The sequence shown here is derived from an EMBL/GenBank/DDBJ whole genome shotgun (WGS) entry which is preliminary data.</text>
</comment>
<sequence>MENLNIWLSKSQIPSKPLIKKLDQCPVLQTLHATIEEAMMKRVGYTGLLIKQQTKTIFLPLARTASIVVKTCTDMIENNASTNDSCSMLMNYTYKYYLDNKLTNEKHNKEKASDLVRIFSESIKNFPSVINLFVHCWTVLCDQGDHERADDFYKRALEVDPENPTTLVHRALLTLQWKGDLAQARSYITQALELDDKCELAYENLATIEVQTGNLKRGVELFDKAIPLAKTEMEMAHLFSLRDAAVAQLKIVDKMGISIPNLGNL</sequence>
<evidence type="ECO:0000256" key="5">
    <source>
        <dbReference type="ARBA" id="ARBA00022803"/>
    </source>
</evidence>
<keyword evidence="12" id="KW-1185">Reference proteome</keyword>
<keyword evidence="8" id="KW-0472">Membrane</keyword>
<dbReference type="GO" id="GO:0030150">
    <property type="term" value="P:protein import into mitochondrial matrix"/>
    <property type="evidence" value="ECO:0007669"/>
    <property type="project" value="TreeGrafter"/>
</dbReference>
<reference evidence="11 12" key="1">
    <citation type="submission" date="2024-05" db="EMBL/GenBank/DDBJ databases">
        <authorList>
            <person name="Wallberg A."/>
        </authorList>
    </citation>
    <scope>NUCLEOTIDE SEQUENCE [LARGE SCALE GENOMIC DNA]</scope>
</reference>
<dbReference type="GO" id="GO:0005741">
    <property type="term" value="C:mitochondrial outer membrane"/>
    <property type="evidence" value="ECO:0007669"/>
    <property type="project" value="UniProtKB-SubCell"/>
</dbReference>
<evidence type="ECO:0000256" key="7">
    <source>
        <dbReference type="ARBA" id="ARBA00023128"/>
    </source>
</evidence>
<dbReference type="InterPro" id="IPR011990">
    <property type="entry name" value="TPR-like_helical_dom_sf"/>
</dbReference>
<dbReference type="PROSITE" id="PS50005">
    <property type="entry name" value="TPR"/>
    <property type="match status" value="1"/>
</dbReference>
<evidence type="ECO:0000256" key="10">
    <source>
        <dbReference type="PROSITE-ProRule" id="PRU00339"/>
    </source>
</evidence>
<evidence type="ECO:0000256" key="3">
    <source>
        <dbReference type="ARBA" id="ARBA00022737"/>
    </source>
</evidence>
<evidence type="ECO:0000313" key="12">
    <source>
        <dbReference type="Proteomes" id="UP001497623"/>
    </source>
</evidence>
<feature type="non-terminal residue" evidence="11">
    <location>
        <position position="265"/>
    </location>
</feature>
<evidence type="ECO:0000256" key="4">
    <source>
        <dbReference type="ARBA" id="ARBA00022787"/>
    </source>
</evidence>
<accession>A0AAV2QC24</accession>
<evidence type="ECO:0000313" key="11">
    <source>
        <dbReference type="EMBL" id="CAL4075885.1"/>
    </source>
</evidence>
<name>A0AAV2QC24_MEGNR</name>
<keyword evidence="3" id="KW-0677">Repeat</keyword>
<evidence type="ECO:0000256" key="9">
    <source>
        <dbReference type="ARBA" id="ARBA00038030"/>
    </source>
</evidence>
<proteinExistence type="inferred from homology"/>
<gene>
    <name evidence="11" type="ORF">MNOR_LOCUS9993</name>
</gene>
<evidence type="ECO:0000256" key="6">
    <source>
        <dbReference type="ARBA" id="ARBA00022989"/>
    </source>
</evidence>
<comment type="subcellular location">
    <subcellularLocation>
        <location evidence="1">Mitochondrion outer membrane</location>
        <topology evidence="1">Single-pass membrane protein</topology>
    </subcellularLocation>
</comment>
<dbReference type="PANTHER" id="PTHR46208:SF1">
    <property type="entry name" value="MITOCHONDRIAL IMPORT RECEPTOR SUBUNIT TOM70"/>
    <property type="match status" value="1"/>
</dbReference>
<dbReference type="Gene3D" id="1.25.40.10">
    <property type="entry name" value="Tetratricopeptide repeat domain"/>
    <property type="match status" value="1"/>
</dbReference>
<dbReference type="GO" id="GO:0030943">
    <property type="term" value="F:mitochondrion targeting sequence binding"/>
    <property type="evidence" value="ECO:0007669"/>
    <property type="project" value="TreeGrafter"/>
</dbReference>
<keyword evidence="4" id="KW-1000">Mitochondrion outer membrane</keyword>
<dbReference type="AlphaFoldDB" id="A0AAV2QC24"/>